<protein>
    <submittedName>
        <fullName evidence="2">Uncharacterized protein</fullName>
    </submittedName>
</protein>
<comment type="caution">
    <text evidence="2">The sequence shown here is derived from an EMBL/GenBank/DDBJ whole genome shotgun (WGS) entry which is preliminary data.</text>
</comment>
<gene>
    <name evidence="2" type="ORF">HUJ06_010244</name>
</gene>
<name>A0A822YGY4_NELNU</name>
<reference evidence="2 3" key="1">
    <citation type="journal article" date="2020" name="Mol. Biol. Evol.">
        <title>Distinct Expression and Methylation Patterns for Genes with Different Fates following a Single Whole-Genome Duplication in Flowering Plants.</title>
        <authorList>
            <person name="Shi T."/>
            <person name="Rahmani R.S."/>
            <person name="Gugger P.F."/>
            <person name="Wang M."/>
            <person name="Li H."/>
            <person name="Zhang Y."/>
            <person name="Li Z."/>
            <person name="Wang Q."/>
            <person name="Van de Peer Y."/>
            <person name="Marchal K."/>
            <person name="Chen J."/>
        </authorList>
    </citation>
    <scope>NUCLEOTIDE SEQUENCE [LARGE SCALE GENOMIC DNA]</scope>
    <source>
        <tissue evidence="2">Leaf</tissue>
    </source>
</reference>
<dbReference type="Proteomes" id="UP000607653">
    <property type="component" value="Unassembled WGS sequence"/>
</dbReference>
<dbReference type="AlphaFoldDB" id="A0A822YGY4"/>
<feature type="region of interest" description="Disordered" evidence="1">
    <location>
        <begin position="1"/>
        <end position="23"/>
    </location>
</feature>
<sequence length="23" mass="2675">MEKVSDEMDQSPSTVLMNTGYRR</sequence>
<evidence type="ECO:0000313" key="2">
    <source>
        <dbReference type="EMBL" id="DAD31393.1"/>
    </source>
</evidence>
<organism evidence="2 3">
    <name type="scientific">Nelumbo nucifera</name>
    <name type="common">Sacred lotus</name>
    <dbReference type="NCBI Taxonomy" id="4432"/>
    <lineage>
        <taxon>Eukaryota</taxon>
        <taxon>Viridiplantae</taxon>
        <taxon>Streptophyta</taxon>
        <taxon>Embryophyta</taxon>
        <taxon>Tracheophyta</taxon>
        <taxon>Spermatophyta</taxon>
        <taxon>Magnoliopsida</taxon>
        <taxon>Proteales</taxon>
        <taxon>Nelumbonaceae</taxon>
        <taxon>Nelumbo</taxon>
    </lineage>
</organism>
<keyword evidence="3" id="KW-1185">Reference proteome</keyword>
<evidence type="ECO:0000256" key="1">
    <source>
        <dbReference type="SAM" id="MobiDB-lite"/>
    </source>
</evidence>
<dbReference type="EMBL" id="DUZY01000003">
    <property type="protein sequence ID" value="DAD31393.1"/>
    <property type="molecule type" value="Genomic_DNA"/>
</dbReference>
<evidence type="ECO:0000313" key="3">
    <source>
        <dbReference type="Proteomes" id="UP000607653"/>
    </source>
</evidence>
<proteinExistence type="predicted"/>
<accession>A0A822YGY4</accession>